<name>A0A5N0UJG3_9PSEU</name>
<evidence type="ECO:0000259" key="7">
    <source>
        <dbReference type="PROSITE" id="PS50850"/>
    </source>
</evidence>
<feature type="transmembrane region" description="Helical" evidence="6">
    <location>
        <begin position="56"/>
        <end position="76"/>
    </location>
</feature>
<comment type="caution">
    <text evidence="8">The sequence shown here is derived from an EMBL/GenBank/DDBJ whole genome shotgun (WGS) entry which is preliminary data.</text>
</comment>
<dbReference type="OrthoDB" id="7375466at2"/>
<dbReference type="PANTHER" id="PTHR42718:SF9">
    <property type="entry name" value="MAJOR FACILITATOR SUPERFAMILY MULTIDRUG TRANSPORTER MFSC"/>
    <property type="match status" value="1"/>
</dbReference>
<dbReference type="Pfam" id="PF07690">
    <property type="entry name" value="MFS_1"/>
    <property type="match status" value="1"/>
</dbReference>
<proteinExistence type="predicted"/>
<evidence type="ECO:0000256" key="5">
    <source>
        <dbReference type="ARBA" id="ARBA00023136"/>
    </source>
</evidence>
<dbReference type="RefSeq" id="WP_150980781.1">
    <property type="nucleotide sequence ID" value="NZ_VMNW02000145.1"/>
</dbReference>
<evidence type="ECO:0000256" key="1">
    <source>
        <dbReference type="ARBA" id="ARBA00004651"/>
    </source>
</evidence>
<organism evidence="8 9">
    <name type="scientific">Amycolatopsis acidicola</name>
    <dbReference type="NCBI Taxonomy" id="2596893"/>
    <lineage>
        <taxon>Bacteria</taxon>
        <taxon>Bacillati</taxon>
        <taxon>Actinomycetota</taxon>
        <taxon>Actinomycetes</taxon>
        <taxon>Pseudonocardiales</taxon>
        <taxon>Pseudonocardiaceae</taxon>
        <taxon>Amycolatopsis</taxon>
    </lineage>
</organism>
<dbReference type="PRINTS" id="PR01036">
    <property type="entry name" value="TCRTETB"/>
</dbReference>
<evidence type="ECO:0000313" key="8">
    <source>
        <dbReference type="EMBL" id="KAA9149309.1"/>
    </source>
</evidence>
<dbReference type="EMBL" id="VMNW02000145">
    <property type="protein sequence ID" value="KAA9149309.1"/>
    <property type="molecule type" value="Genomic_DNA"/>
</dbReference>
<keyword evidence="2" id="KW-0813">Transport</keyword>
<accession>A0A5N0UJG3</accession>
<keyword evidence="5 6" id="KW-0472">Membrane</keyword>
<dbReference type="Gene3D" id="1.20.1250.20">
    <property type="entry name" value="MFS general substrate transporter like domains"/>
    <property type="match status" value="1"/>
</dbReference>
<dbReference type="InterPro" id="IPR020846">
    <property type="entry name" value="MFS_dom"/>
</dbReference>
<feature type="domain" description="Major facilitator superfamily (MFS) profile" evidence="7">
    <location>
        <begin position="18"/>
        <end position="225"/>
    </location>
</feature>
<feature type="transmembrane region" description="Helical" evidence="6">
    <location>
        <begin position="204"/>
        <end position="224"/>
    </location>
</feature>
<dbReference type="PROSITE" id="PS50850">
    <property type="entry name" value="MFS"/>
    <property type="match status" value="1"/>
</dbReference>
<dbReference type="GO" id="GO:0005886">
    <property type="term" value="C:plasma membrane"/>
    <property type="evidence" value="ECO:0007669"/>
    <property type="project" value="UniProtKB-SubCell"/>
</dbReference>
<evidence type="ECO:0000256" key="6">
    <source>
        <dbReference type="SAM" id="Phobius"/>
    </source>
</evidence>
<keyword evidence="4 6" id="KW-1133">Transmembrane helix</keyword>
<comment type="subcellular location">
    <subcellularLocation>
        <location evidence="1">Cell membrane</location>
        <topology evidence="1">Multi-pass membrane protein</topology>
    </subcellularLocation>
</comment>
<feature type="transmembrane region" description="Helical" evidence="6">
    <location>
        <begin position="113"/>
        <end position="133"/>
    </location>
</feature>
<protein>
    <submittedName>
        <fullName evidence="8">MFS transporter</fullName>
    </submittedName>
</protein>
<dbReference type="InterPro" id="IPR011701">
    <property type="entry name" value="MFS"/>
</dbReference>
<evidence type="ECO:0000256" key="2">
    <source>
        <dbReference type="ARBA" id="ARBA00022448"/>
    </source>
</evidence>
<feature type="non-terminal residue" evidence="8">
    <location>
        <position position="225"/>
    </location>
</feature>
<keyword evidence="3 6" id="KW-0812">Transmembrane</keyword>
<dbReference type="Proteomes" id="UP000319769">
    <property type="component" value="Unassembled WGS sequence"/>
</dbReference>
<dbReference type="PANTHER" id="PTHR42718">
    <property type="entry name" value="MAJOR FACILITATOR SUPERFAMILY MULTIDRUG TRANSPORTER MFSC"/>
    <property type="match status" value="1"/>
</dbReference>
<evidence type="ECO:0000256" key="4">
    <source>
        <dbReference type="ARBA" id="ARBA00022989"/>
    </source>
</evidence>
<dbReference type="InterPro" id="IPR036259">
    <property type="entry name" value="MFS_trans_sf"/>
</dbReference>
<feature type="transmembrane region" description="Helical" evidence="6">
    <location>
        <begin position="172"/>
        <end position="192"/>
    </location>
</feature>
<gene>
    <name evidence="8" type="ORF">FPZ12_043495</name>
</gene>
<sequence>MTEVLREPVRRPARPAVLAAALLVGTFASTIANTLVNVPLAAITADLGAPLSSGTLIVVAFNLACAAGLPFAGWLGDRLGRRRVFLVSMVGVTLGAVGAAASPTLPVLVGFRLVQGFSGALVLPTVLALIVVATGPDRRGRAVSWWAAANGAGQAAGPTVGGLLTDAFGWRAVFLAIVPFAVPAFAVAWGHLPRTPPRAVPLDLPGVGSLALGVILFLVSAAILG</sequence>
<keyword evidence="9" id="KW-1185">Reference proteome</keyword>
<reference evidence="8" key="1">
    <citation type="submission" date="2019-09" db="EMBL/GenBank/DDBJ databases">
        <authorList>
            <person name="Teo W.F.A."/>
            <person name="Duangmal K."/>
        </authorList>
    </citation>
    <scope>NUCLEOTIDE SEQUENCE [LARGE SCALE GENOMIC DNA]</scope>
    <source>
        <strain evidence="8">K81G1</strain>
    </source>
</reference>
<evidence type="ECO:0000313" key="9">
    <source>
        <dbReference type="Proteomes" id="UP000319769"/>
    </source>
</evidence>
<evidence type="ECO:0000256" key="3">
    <source>
        <dbReference type="ARBA" id="ARBA00022692"/>
    </source>
</evidence>
<dbReference type="GO" id="GO:0022857">
    <property type="term" value="F:transmembrane transporter activity"/>
    <property type="evidence" value="ECO:0007669"/>
    <property type="project" value="InterPro"/>
</dbReference>
<feature type="transmembrane region" description="Helical" evidence="6">
    <location>
        <begin position="83"/>
        <end position="101"/>
    </location>
</feature>
<dbReference type="SUPFAM" id="SSF103473">
    <property type="entry name" value="MFS general substrate transporter"/>
    <property type="match status" value="1"/>
</dbReference>
<dbReference type="AlphaFoldDB" id="A0A5N0UJG3"/>